<evidence type="ECO:0000259" key="2">
    <source>
        <dbReference type="Pfam" id="PF25413"/>
    </source>
</evidence>
<dbReference type="Pfam" id="PF25413">
    <property type="entry name" value="Rossman_Mical"/>
    <property type="match status" value="1"/>
</dbReference>
<feature type="region of interest" description="Disordered" evidence="1">
    <location>
        <begin position="101"/>
        <end position="124"/>
    </location>
</feature>
<sequence>MIPTATHRQDVYIGEGLVDTDELDDFDEGDDHYNKSSRKVLDYLAIDVAERYLDDIYREDEAGDNTDSDGGSLSNDEAPNAGNQGLPAIWRPAIMKLNEEEVSSNQFDQKAPKETDRKKKTRTDKELAWQKVRQCLIEEEHQAALRHDHRSPYNRIKPVDESSPSSQDFRLPPEKLRVLSPPLWATAKVAPTVLSSFKTFSAAQDLGDTMEAFNKLMLDCGLSGVKMEEPWHMYCHIRTAVYGKLGFRHRQLFKLLDTRFNLDVYRRRPAARKRVCIIGAGPVGLRAAVETVLLGGQVVVLEKRANFIRENMLHLWPWVVQDLASLGAKILFSHFCKSKMYFHVSTRQLQVILLKVALLVGVTVHTSTEFQSLVPPSLDGNGNAFYSVATQPQIPVTEFTAVLGASGTNDKLSKSAGINRFVFSRKEALGVVCYFPNLGTIEETKVKEFSWTANLKSYMLDKMRKVGLDLENIVYYRGEMHYLVMTPKRQNLLDRQVVKVNHHSPKDLIVNENVNQSALHEFAQCVVDFAGIPRRSEFTRVNLFDFSARTRADKAANVLTSHGKKLYVGLIGDLLLEPLWHEGVGTCRGFLGALDSVWMVTQIGKKSDEQLLADREVAYRVMQRLAGHRRDDMQKNVRKYTVDPRSRYTVTFPQLH</sequence>
<comment type="caution">
    <text evidence="3">The sequence shown here is derived from an EMBL/GenBank/DDBJ whole genome shotgun (WGS) entry which is preliminary data.</text>
</comment>
<feature type="compositionally biased region" description="Basic and acidic residues" evidence="1">
    <location>
        <begin position="110"/>
        <end position="124"/>
    </location>
</feature>
<feature type="domain" description="[F-actin]-monooxygenase MICAL1-3-like Rossman" evidence="2">
    <location>
        <begin position="428"/>
        <end position="531"/>
    </location>
</feature>
<feature type="region of interest" description="Disordered" evidence="1">
    <location>
        <begin position="59"/>
        <end position="86"/>
    </location>
</feature>
<evidence type="ECO:0000256" key="1">
    <source>
        <dbReference type="SAM" id="MobiDB-lite"/>
    </source>
</evidence>
<evidence type="ECO:0000313" key="4">
    <source>
        <dbReference type="Proteomes" id="UP000284657"/>
    </source>
</evidence>
<gene>
    <name evidence="3" type="ORF">BBJ29_001733</name>
</gene>
<dbReference type="InterPro" id="IPR057494">
    <property type="entry name" value="Rossman_Mical"/>
</dbReference>
<dbReference type="SUPFAM" id="SSF51735">
    <property type="entry name" value="NAD(P)-binding Rossmann-fold domains"/>
    <property type="match status" value="1"/>
</dbReference>
<accession>A0A421G944</accession>
<feature type="region of interest" description="Disordered" evidence="1">
    <location>
        <begin position="146"/>
        <end position="170"/>
    </location>
</feature>
<dbReference type="AlphaFoldDB" id="A0A421G944"/>
<proteinExistence type="predicted"/>
<dbReference type="PANTHER" id="PTHR42841">
    <property type="entry name" value="AMINE OXIDASE"/>
    <property type="match status" value="1"/>
</dbReference>
<dbReference type="Proteomes" id="UP000284657">
    <property type="component" value="Unassembled WGS sequence"/>
</dbReference>
<dbReference type="InterPro" id="IPR036188">
    <property type="entry name" value="FAD/NAD-bd_sf"/>
</dbReference>
<dbReference type="SUPFAM" id="SSF51905">
    <property type="entry name" value="FAD/NAD(P)-binding domain"/>
    <property type="match status" value="1"/>
</dbReference>
<dbReference type="Gene3D" id="3.50.50.60">
    <property type="entry name" value="FAD/NAD(P)-binding domain"/>
    <property type="match status" value="1"/>
</dbReference>
<reference evidence="3 4" key="1">
    <citation type="submission" date="2018-07" db="EMBL/GenBank/DDBJ databases">
        <title>Genome sequencing of oomycete isolates from Chile give support for New Zealand origin for Phytophthora kernoviae and make available the first Nothophytophthora sp. genome.</title>
        <authorList>
            <person name="Studholme D.J."/>
            <person name="Sanfuentes E."/>
            <person name="Panda P."/>
            <person name="Hill R."/>
            <person name="Sambles C."/>
            <person name="Grant M."/>
            <person name="Williams N.M."/>
            <person name="Mcdougal R.L."/>
        </authorList>
    </citation>
    <scope>NUCLEOTIDE SEQUENCE [LARGE SCALE GENOMIC DNA]</scope>
    <source>
        <strain evidence="3">Chile7</strain>
    </source>
</reference>
<feature type="compositionally biased region" description="Polar residues" evidence="1">
    <location>
        <begin position="68"/>
        <end position="83"/>
    </location>
</feature>
<evidence type="ECO:0000313" key="3">
    <source>
        <dbReference type="EMBL" id="RLN70214.1"/>
    </source>
</evidence>
<organism evidence="3 4">
    <name type="scientific">Phytophthora kernoviae</name>
    <dbReference type="NCBI Taxonomy" id="325452"/>
    <lineage>
        <taxon>Eukaryota</taxon>
        <taxon>Sar</taxon>
        <taxon>Stramenopiles</taxon>
        <taxon>Oomycota</taxon>
        <taxon>Peronosporomycetes</taxon>
        <taxon>Peronosporales</taxon>
        <taxon>Peronosporaceae</taxon>
        <taxon>Phytophthora</taxon>
    </lineage>
</organism>
<name>A0A421G944_9STRA</name>
<dbReference type="InterPro" id="IPR036291">
    <property type="entry name" value="NAD(P)-bd_dom_sf"/>
</dbReference>
<dbReference type="EMBL" id="MBAD02000278">
    <property type="protein sequence ID" value="RLN70214.1"/>
    <property type="molecule type" value="Genomic_DNA"/>
</dbReference>
<protein>
    <recommendedName>
        <fullName evidence="2">[F-actin]-monooxygenase MICAL1-3-like Rossman domain-containing protein</fullName>
    </recommendedName>
</protein>